<dbReference type="PROSITE" id="PS50005">
    <property type="entry name" value="TPR"/>
    <property type="match status" value="1"/>
</dbReference>
<proteinExistence type="predicted"/>
<name>A0A4R6TNG3_9FLAO</name>
<dbReference type="Proteomes" id="UP000295390">
    <property type="component" value="Unassembled WGS sequence"/>
</dbReference>
<dbReference type="Pfam" id="PF07719">
    <property type="entry name" value="TPR_2"/>
    <property type="match status" value="1"/>
</dbReference>
<dbReference type="SMART" id="SM00028">
    <property type="entry name" value="TPR"/>
    <property type="match status" value="1"/>
</dbReference>
<dbReference type="OrthoDB" id="9793489at2"/>
<evidence type="ECO:0000256" key="3">
    <source>
        <dbReference type="ARBA" id="ARBA00022803"/>
    </source>
</evidence>
<keyword evidence="8" id="KW-1185">Reference proteome</keyword>
<dbReference type="PANTHER" id="PTHR46825">
    <property type="entry name" value="D-ALANYL-D-ALANINE-CARBOXYPEPTIDASE/ENDOPEPTIDASE AMPH"/>
    <property type="match status" value="1"/>
</dbReference>
<dbReference type="SUPFAM" id="SSF56601">
    <property type="entry name" value="beta-lactamase/transpeptidase-like"/>
    <property type="match status" value="1"/>
</dbReference>
<evidence type="ECO:0000256" key="4">
    <source>
        <dbReference type="ARBA" id="ARBA00023136"/>
    </source>
</evidence>
<comment type="caution">
    <text evidence="7">The sequence shown here is derived from an EMBL/GenBank/DDBJ whole genome shotgun (WGS) entry which is preliminary data.</text>
</comment>
<feature type="repeat" description="TPR" evidence="5">
    <location>
        <begin position="430"/>
        <end position="463"/>
    </location>
</feature>
<evidence type="ECO:0000313" key="8">
    <source>
        <dbReference type="Proteomes" id="UP000295390"/>
    </source>
</evidence>
<dbReference type="GO" id="GO:0016020">
    <property type="term" value="C:membrane"/>
    <property type="evidence" value="ECO:0007669"/>
    <property type="project" value="UniProtKB-SubCell"/>
</dbReference>
<dbReference type="PANTHER" id="PTHR46825:SF11">
    <property type="entry name" value="PENICILLIN-BINDING PROTEIN 4"/>
    <property type="match status" value="1"/>
</dbReference>
<gene>
    <name evidence="7" type="ORF">DFQ07_0141</name>
</gene>
<organism evidence="7 8">
    <name type="scientific">Tenacibaculum caenipelagi</name>
    <dbReference type="NCBI Taxonomy" id="1325435"/>
    <lineage>
        <taxon>Bacteria</taxon>
        <taxon>Pseudomonadati</taxon>
        <taxon>Bacteroidota</taxon>
        <taxon>Flavobacteriia</taxon>
        <taxon>Flavobacteriales</taxon>
        <taxon>Flavobacteriaceae</taxon>
        <taxon>Tenacibaculum</taxon>
    </lineage>
</organism>
<dbReference type="InterPro" id="IPR050491">
    <property type="entry name" value="AmpC-like"/>
</dbReference>
<accession>A0A4R6TNG3</accession>
<reference evidence="7 8" key="1">
    <citation type="submission" date="2019-03" db="EMBL/GenBank/DDBJ databases">
        <title>Genomic Encyclopedia of Type Strains, Phase III (KMG-III): the genomes of soil and plant-associated and newly described type strains.</title>
        <authorList>
            <person name="Whitman W."/>
        </authorList>
    </citation>
    <scope>NUCLEOTIDE SEQUENCE [LARGE SCALE GENOMIC DNA]</scope>
    <source>
        <strain evidence="7 8">CECT 8283</strain>
    </source>
</reference>
<dbReference type="InterPro" id="IPR013105">
    <property type="entry name" value="TPR_2"/>
</dbReference>
<dbReference type="Pfam" id="PF00144">
    <property type="entry name" value="Beta-lactamase"/>
    <property type="match status" value="1"/>
</dbReference>
<evidence type="ECO:0000313" key="7">
    <source>
        <dbReference type="EMBL" id="TDQ29819.1"/>
    </source>
</evidence>
<dbReference type="Gene3D" id="3.40.710.10">
    <property type="entry name" value="DD-peptidase/beta-lactamase superfamily"/>
    <property type="match status" value="1"/>
</dbReference>
<evidence type="ECO:0000259" key="6">
    <source>
        <dbReference type="Pfam" id="PF00144"/>
    </source>
</evidence>
<evidence type="ECO:0000256" key="1">
    <source>
        <dbReference type="ARBA" id="ARBA00004370"/>
    </source>
</evidence>
<evidence type="ECO:0000256" key="2">
    <source>
        <dbReference type="ARBA" id="ARBA00022737"/>
    </source>
</evidence>
<dbReference type="InterPro" id="IPR011990">
    <property type="entry name" value="TPR-like_helical_dom_sf"/>
</dbReference>
<feature type="domain" description="Beta-lactamase-related" evidence="6">
    <location>
        <begin position="42"/>
        <end position="349"/>
    </location>
</feature>
<dbReference type="InterPro" id="IPR012338">
    <property type="entry name" value="Beta-lactam/transpept-like"/>
</dbReference>
<evidence type="ECO:0000256" key="5">
    <source>
        <dbReference type="PROSITE-ProRule" id="PRU00339"/>
    </source>
</evidence>
<keyword evidence="4" id="KW-0472">Membrane</keyword>
<keyword evidence="2" id="KW-0677">Repeat</keyword>
<dbReference type="AlphaFoldDB" id="A0A4R6TNG3"/>
<protein>
    <submittedName>
        <fullName evidence="7">CubicO group peptidase (Beta-lactamase class C family)</fullName>
    </submittedName>
</protein>
<dbReference type="InterPro" id="IPR019734">
    <property type="entry name" value="TPR_rpt"/>
</dbReference>
<comment type="subcellular location">
    <subcellularLocation>
        <location evidence="1">Membrane</location>
    </subcellularLocation>
</comment>
<dbReference type="RefSeq" id="WP_133534366.1">
    <property type="nucleotide sequence ID" value="NZ_SNYH01000001.1"/>
</dbReference>
<dbReference type="PROSITE" id="PS51257">
    <property type="entry name" value="PROKAR_LIPOPROTEIN"/>
    <property type="match status" value="1"/>
</dbReference>
<dbReference type="Gene3D" id="1.25.40.10">
    <property type="entry name" value="Tetratricopeptide repeat domain"/>
    <property type="match status" value="1"/>
</dbReference>
<dbReference type="InterPro" id="IPR001466">
    <property type="entry name" value="Beta-lactam-related"/>
</dbReference>
<dbReference type="PROSITE" id="PS50293">
    <property type="entry name" value="TPR_REGION"/>
    <property type="match status" value="1"/>
</dbReference>
<keyword evidence="3 5" id="KW-0802">TPR repeat</keyword>
<sequence>MKKLTYLLALVIIFSCAKKKSNTLKYSKITQIANYLDSLNGFSGAVLISKNDSILFKKAYGFAHIGHKIKNRTDTKFNQGSIGKSFTAVAILQLIQQKKIKLTDKIGDYLPSYPNKTARDSVTIAHLLTHTSGLPHFFARKAFIEGSKDLYRFTNNFSSLYENEPMESKPGEIFSYRNTNYLILGRIIEVVSGMKYNNYLENNIYSIASMKNTGNYDLDHPIDNAAEGYTTSEVYPNKLKINVHTYPVRGGAHGGGYTTIDDLYQFSQALQDYKLLNKEYTSLFTTPLKKDSHYGYGMQFPNPEEGTIFGHSGGHYGVGNEWRVYKQKSYSVVILTNKDADKGFLDARYFIEKTISGNTPKLENYFFTKKVIKTCLNKNLEEAKSLIRQSKFKISEIDLNTKGYDMIKRGFYKKAIDLFTLEVFSFPKSYNAYDSIGEAYMNDGQTKKAIENYQKSLDLNPENTNAVEKLKTLKLSNCN</sequence>
<dbReference type="SUPFAM" id="SSF48452">
    <property type="entry name" value="TPR-like"/>
    <property type="match status" value="1"/>
</dbReference>
<dbReference type="EMBL" id="SNYH01000001">
    <property type="protein sequence ID" value="TDQ29819.1"/>
    <property type="molecule type" value="Genomic_DNA"/>
</dbReference>